<keyword evidence="1" id="KW-1133">Transmembrane helix</keyword>
<dbReference type="STRING" id="1802593.A2172_01845"/>
<sequence length="192" mass="21135">MGSYIFLYISIKIKPISIGGDMETQLTETTTFLIVGLLTLLFIGIGALLIILDRRSKRKAEESMSWLETIGTVIESKVEQGSNVLMSNDEDGESAPVFLPEISYSYKVDGLENTSKRLSFAGIKSYSKRENAEKAASLYPVGAQLPVFYDPKNPKEAVLDRTAKRSNMLITFGILFIILGIATVLIGALLIF</sequence>
<feature type="transmembrane region" description="Helical" evidence="1">
    <location>
        <begin position="32"/>
        <end position="52"/>
    </location>
</feature>
<dbReference type="Pfam" id="PF12158">
    <property type="entry name" value="DUF3592"/>
    <property type="match status" value="1"/>
</dbReference>
<dbReference type="InterPro" id="IPR021994">
    <property type="entry name" value="DUF3592"/>
</dbReference>
<evidence type="ECO:0000256" key="1">
    <source>
        <dbReference type="SAM" id="Phobius"/>
    </source>
</evidence>
<gene>
    <name evidence="3" type="ORF">A2172_01845</name>
</gene>
<feature type="transmembrane region" description="Helical" evidence="1">
    <location>
        <begin position="169"/>
        <end position="191"/>
    </location>
</feature>
<accession>A0A1G1W867</accession>
<name>A0A1G1W867_9BACT</name>
<protein>
    <recommendedName>
        <fullName evidence="2">DUF3592 domain-containing protein</fullName>
    </recommendedName>
</protein>
<organism evidence="3 4">
    <name type="scientific">Candidatus Woykebacteria bacterium RBG_13_40_15</name>
    <dbReference type="NCBI Taxonomy" id="1802593"/>
    <lineage>
        <taxon>Bacteria</taxon>
        <taxon>Candidatus Woykeibacteriota</taxon>
    </lineage>
</organism>
<evidence type="ECO:0000313" key="3">
    <source>
        <dbReference type="EMBL" id="OGY23804.1"/>
    </source>
</evidence>
<dbReference type="Proteomes" id="UP000176631">
    <property type="component" value="Unassembled WGS sequence"/>
</dbReference>
<keyword evidence="1" id="KW-0472">Membrane</keyword>
<evidence type="ECO:0000313" key="4">
    <source>
        <dbReference type="Proteomes" id="UP000176631"/>
    </source>
</evidence>
<dbReference type="AlphaFoldDB" id="A0A1G1W867"/>
<feature type="domain" description="DUF3592" evidence="2">
    <location>
        <begin position="70"/>
        <end position="162"/>
    </location>
</feature>
<keyword evidence="1" id="KW-0812">Transmembrane</keyword>
<reference evidence="3 4" key="1">
    <citation type="journal article" date="2016" name="Nat. Commun.">
        <title>Thousands of microbial genomes shed light on interconnected biogeochemical processes in an aquifer system.</title>
        <authorList>
            <person name="Anantharaman K."/>
            <person name="Brown C.T."/>
            <person name="Hug L.A."/>
            <person name="Sharon I."/>
            <person name="Castelle C.J."/>
            <person name="Probst A.J."/>
            <person name="Thomas B.C."/>
            <person name="Singh A."/>
            <person name="Wilkins M.J."/>
            <person name="Karaoz U."/>
            <person name="Brodie E.L."/>
            <person name="Williams K.H."/>
            <person name="Hubbard S.S."/>
            <person name="Banfield J.F."/>
        </authorList>
    </citation>
    <scope>NUCLEOTIDE SEQUENCE [LARGE SCALE GENOMIC DNA]</scope>
</reference>
<proteinExistence type="predicted"/>
<dbReference type="EMBL" id="MHCP01000021">
    <property type="protein sequence ID" value="OGY23804.1"/>
    <property type="molecule type" value="Genomic_DNA"/>
</dbReference>
<evidence type="ECO:0000259" key="2">
    <source>
        <dbReference type="Pfam" id="PF12158"/>
    </source>
</evidence>
<comment type="caution">
    <text evidence="3">The sequence shown here is derived from an EMBL/GenBank/DDBJ whole genome shotgun (WGS) entry which is preliminary data.</text>
</comment>